<protein>
    <submittedName>
        <fullName evidence="1">Unannotated protein</fullName>
    </submittedName>
</protein>
<dbReference type="AlphaFoldDB" id="A0A6J7F317"/>
<reference evidence="1" key="1">
    <citation type="submission" date="2020-05" db="EMBL/GenBank/DDBJ databases">
        <authorList>
            <person name="Chiriac C."/>
            <person name="Salcher M."/>
            <person name="Ghai R."/>
            <person name="Kavagutti S V."/>
        </authorList>
    </citation>
    <scope>NUCLEOTIDE SEQUENCE</scope>
</reference>
<proteinExistence type="predicted"/>
<sequence>MTGTTARLSLRYRPASDVLSGEVDVYPTGAEQISDSPDTDSVLVWSRPANTSGTGSDVLRSFHLVHATARSSTDSFRFLPAAVSTLVSQLMASDQQPSLTQASTLERVRAVRQSTHDLPIDSLRRPHDLIRATTGQSPPGSARESRALSAALAHLATAVDQRSVTADEREALRCDRLTRCLRELASVISNGGGRPAPGTSAAARAAIRGGIPLTANEQRTLRTALTDIDTPSAWRSTRHTIETLAAALDVPPQKTTT</sequence>
<evidence type="ECO:0000313" key="1">
    <source>
        <dbReference type="EMBL" id="CAB4889916.1"/>
    </source>
</evidence>
<organism evidence="1">
    <name type="scientific">freshwater metagenome</name>
    <dbReference type="NCBI Taxonomy" id="449393"/>
    <lineage>
        <taxon>unclassified sequences</taxon>
        <taxon>metagenomes</taxon>
        <taxon>ecological metagenomes</taxon>
    </lineage>
</organism>
<dbReference type="EMBL" id="CAFBLP010000100">
    <property type="protein sequence ID" value="CAB4889916.1"/>
    <property type="molecule type" value="Genomic_DNA"/>
</dbReference>
<name>A0A6J7F317_9ZZZZ</name>
<accession>A0A6J7F317</accession>
<gene>
    <name evidence="1" type="ORF">UFOPK3376_02741</name>
</gene>